<feature type="non-terminal residue" evidence="1">
    <location>
        <position position="11"/>
    </location>
</feature>
<sequence>MHRKVFLEREQ</sequence>
<evidence type="ECO:0000313" key="2">
    <source>
        <dbReference type="Proteomes" id="UP000708208"/>
    </source>
</evidence>
<organism evidence="1 2">
    <name type="scientific">Allacma fusca</name>
    <dbReference type="NCBI Taxonomy" id="39272"/>
    <lineage>
        <taxon>Eukaryota</taxon>
        <taxon>Metazoa</taxon>
        <taxon>Ecdysozoa</taxon>
        <taxon>Arthropoda</taxon>
        <taxon>Hexapoda</taxon>
        <taxon>Collembola</taxon>
        <taxon>Symphypleona</taxon>
        <taxon>Sminthuridae</taxon>
        <taxon>Allacma</taxon>
    </lineage>
</organism>
<comment type="caution">
    <text evidence="1">The sequence shown here is derived from an EMBL/GenBank/DDBJ whole genome shotgun (WGS) entry which is preliminary data.</text>
</comment>
<proteinExistence type="predicted"/>
<accession>A0A8J2JNK0</accession>
<gene>
    <name evidence="1" type="ORF">AFUS01_LOCUS7318</name>
</gene>
<name>A0A8J2JNK0_9HEXA</name>
<evidence type="ECO:0000313" key="1">
    <source>
        <dbReference type="EMBL" id="CAG7717884.1"/>
    </source>
</evidence>
<protein>
    <submittedName>
        <fullName evidence="1">Uncharacterized protein</fullName>
    </submittedName>
</protein>
<reference evidence="1" key="1">
    <citation type="submission" date="2021-06" db="EMBL/GenBank/DDBJ databases">
        <authorList>
            <person name="Hodson N. C."/>
            <person name="Mongue J. A."/>
            <person name="Jaron S. K."/>
        </authorList>
    </citation>
    <scope>NUCLEOTIDE SEQUENCE</scope>
</reference>
<dbReference type="Proteomes" id="UP000708208">
    <property type="component" value="Unassembled WGS sequence"/>
</dbReference>
<dbReference type="EMBL" id="CAJVCH010049345">
    <property type="protein sequence ID" value="CAG7717884.1"/>
    <property type="molecule type" value="Genomic_DNA"/>
</dbReference>
<keyword evidence="2" id="KW-1185">Reference proteome</keyword>